<gene>
    <name evidence="1" type="ORF">HU760_014800</name>
</gene>
<dbReference type="Proteomes" id="UP000609530">
    <property type="component" value="Unassembled WGS sequence"/>
</dbReference>
<evidence type="ECO:0000313" key="2">
    <source>
        <dbReference type="Proteomes" id="UP000609530"/>
    </source>
</evidence>
<accession>A0ABS6QCE9</accession>
<dbReference type="InterPro" id="IPR027417">
    <property type="entry name" value="P-loop_NTPase"/>
</dbReference>
<dbReference type="Gene3D" id="3.40.50.300">
    <property type="entry name" value="P-loop containing nucleotide triphosphate hydrolases"/>
    <property type="match status" value="1"/>
</dbReference>
<dbReference type="SUPFAM" id="SSF52540">
    <property type="entry name" value="P-loop containing nucleoside triphosphate hydrolases"/>
    <property type="match status" value="1"/>
</dbReference>
<protein>
    <submittedName>
        <fullName evidence="1">Sulfotransferase family protein</fullName>
    </submittedName>
</protein>
<keyword evidence="2" id="KW-1185">Reference proteome</keyword>
<dbReference type="RefSeq" id="WP_186679868.1">
    <property type="nucleotide sequence ID" value="NZ_JABWRZ020000001.1"/>
</dbReference>
<proteinExistence type="predicted"/>
<comment type="caution">
    <text evidence="1">The sequence shown here is derived from an EMBL/GenBank/DDBJ whole genome shotgun (WGS) entry which is preliminary data.</text>
</comment>
<name>A0ABS6QCE9_9PSED</name>
<evidence type="ECO:0000313" key="1">
    <source>
        <dbReference type="EMBL" id="MBV4491864.1"/>
    </source>
</evidence>
<organism evidence="1 2">
    <name type="scientific">Pseudomonas oryzicola</name>
    <dbReference type="NCBI Taxonomy" id="485876"/>
    <lineage>
        <taxon>Bacteria</taxon>
        <taxon>Pseudomonadati</taxon>
        <taxon>Pseudomonadota</taxon>
        <taxon>Gammaproteobacteria</taxon>
        <taxon>Pseudomonadales</taxon>
        <taxon>Pseudomonadaceae</taxon>
        <taxon>Pseudomonas</taxon>
    </lineage>
</organism>
<reference evidence="1 2" key="1">
    <citation type="journal article" date="2020" name="Microorganisms">
        <title>Reliable Identification of Environmental Pseudomonas Isolates Using the rpoD Gene.</title>
        <authorList>
            <consortium name="The Broad Institute Genome Sequencing Platform"/>
            <person name="Girard L."/>
            <person name="Lood C."/>
            <person name="Rokni-Zadeh H."/>
            <person name="van Noort V."/>
            <person name="Lavigne R."/>
            <person name="De Mot R."/>
        </authorList>
    </citation>
    <scope>NUCLEOTIDE SEQUENCE [LARGE SCALE GENOMIC DNA]</scope>
    <source>
        <strain evidence="1 2">RD9SR1</strain>
    </source>
</reference>
<sequence>MASLNATMDFRGWLPIRLWRGDADWRVDWCWFGEQQLRRPFFRDDVELALRLPFNQALRRDSDIQALLDWQAHSPGLTPSALLFHASRCGSTLMAQLLASQAHNIVLSEPPPLDSLLRAPLQDAAAAAWQGAALQALLSAYGQRRRGDERQLLVKLDAWNVFEAPLLAALYPQVPRLFLYRDPLEIVASQLRQAGMQRVPGLLGPSAFDVLLPQAEAMGVVEYTCRMVGEILSAGLTLCRQHGGIAVNYCELPDATWGRLGSVLGVPPGAERALREVAVFDAKQPAMNFTADSQRKRQEASEEVREAVRQWATEPYNALECLRLSQAQALGG</sequence>
<dbReference type="EMBL" id="JABWRZ020000001">
    <property type="protein sequence ID" value="MBV4491864.1"/>
    <property type="molecule type" value="Genomic_DNA"/>
</dbReference>